<reference evidence="7 8" key="1">
    <citation type="journal article" date="2018" name="BMC Genomics">
        <title>The genome of Naegleria lovaniensis, the basis for a comparative approach to unravel pathogenicity factors of the human pathogenic amoeba N. fowleri.</title>
        <authorList>
            <person name="Liechti N."/>
            <person name="Schurch N."/>
            <person name="Bruggmann R."/>
            <person name="Wittwer M."/>
        </authorList>
    </citation>
    <scope>NUCLEOTIDE SEQUENCE [LARGE SCALE GENOMIC DNA]</scope>
    <source>
        <strain evidence="7 8">ATCC 30569</strain>
    </source>
</reference>
<evidence type="ECO:0000256" key="4">
    <source>
        <dbReference type="ARBA" id="ARBA00023002"/>
    </source>
</evidence>
<feature type="region of interest" description="Disordered" evidence="5">
    <location>
        <begin position="612"/>
        <end position="633"/>
    </location>
</feature>
<dbReference type="GeneID" id="68102518"/>
<dbReference type="InterPro" id="IPR023753">
    <property type="entry name" value="FAD/NAD-binding_dom"/>
</dbReference>
<dbReference type="Gene3D" id="3.50.50.100">
    <property type="match status" value="1"/>
</dbReference>
<comment type="similarity">
    <text evidence="1">Belongs to the FAD-dependent oxidoreductase family.</text>
</comment>
<evidence type="ECO:0000256" key="1">
    <source>
        <dbReference type="ARBA" id="ARBA00006442"/>
    </source>
</evidence>
<evidence type="ECO:0000313" key="8">
    <source>
        <dbReference type="Proteomes" id="UP000816034"/>
    </source>
</evidence>
<dbReference type="RefSeq" id="XP_044544234.1">
    <property type="nucleotide sequence ID" value="XM_044685567.1"/>
</dbReference>
<dbReference type="PRINTS" id="PR00368">
    <property type="entry name" value="FADPNR"/>
</dbReference>
<name>A0AA88GCH4_NAELO</name>
<dbReference type="SUPFAM" id="SSF51905">
    <property type="entry name" value="FAD/NAD(P)-binding domain"/>
    <property type="match status" value="2"/>
</dbReference>
<dbReference type="GO" id="GO:0050660">
    <property type="term" value="F:flavin adenine dinucleotide binding"/>
    <property type="evidence" value="ECO:0007669"/>
    <property type="project" value="TreeGrafter"/>
</dbReference>
<keyword evidence="8" id="KW-1185">Reference proteome</keyword>
<feature type="domain" description="FAD/NAD(P)-binding" evidence="6">
    <location>
        <begin position="184"/>
        <end position="543"/>
    </location>
</feature>
<comment type="caution">
    <text evidence="7">The sequence shown here is derived from an EMBL/GenBank/DDBJ whole genome shotgun (WGS) entry which is preliminary data.</text>
</comment>
<dbReference type="AlphaFoldDB" id="A0AA88GCH4"/>
<gene>
    <name evidence="7" type="ORF">C9374_010064</name>
</gene>
<accession>A0AA88GCH4</accession>
<dbReference type="PANTHER" id="PTHR43735:SF3">
    <property type="entry name" value="FERROPTOSIS SUPPRESSOR PROTEIN 1"/>
    <property type="match status" value="1"/>
</dbReference>
<keyword evidence="3" id="KW-0274">FAD</keyword>
<dbReference type="Proteomes" id="UP000816034">
    <property type="component" value="Unassembled WGS sequence"/>
</dbReference>
<organism evidence="7 8">
    <name type="scientific">Naegleria lovaniensis</name>
    <name type="common">Amoeba</name>
    <dbReference type="NCBI Taxonomy" id="51637"/>
    <lineage>
        <taxon>Eukaryota</taxon>
        <taxon>Discoba</taxon>
        <taxon>Heterolobosea</taxon>
        <taxon>Tetramitia</taxon>
        <taxon>Eutetramitia</taxon>
        <taxon>Vahlkampfiidae</taxon>
        <taxon>Naegleria</taxon>
    </lineage>
</organism>
<dbReference type="PANTHER" id="PTHR43735">
    <property type="entry name" value="APOPTOSIS-INDUCING FACTOR 1"/>
    <property type="match status" value="1"/>
</dbReference>
<dbReference type="InterPro" id="IPR036188">
    <property type="entry name" value="FAD/NAD-bd_sf"/>
</dbReference>
<keyword evidence="2" id="KW-0285">Flavoprotein</keyword>
<sequence>MSSGINDDDLQPLRTYMQNVLVMEQELSPYLFQTLLTLVSSSSNHDLSLLKAHDEGKFEKAMRWTILRGIQKPYSGVKLSEKKNASSWWFRTGTSFSHCFLVGEALDWMKGWVERMQKEIIHDTTSPYNHAANTSQLVEFMAQLMKAWGWIESLHDTNSQQETTFSFEKNKSQWFRMGDLAKPRLIVVGGGMSGYKVAKQLGDWFELTLIDKEGTMDLVPIYPTLITDKNNIHHIAIDHKKTLPSNVKCIKGVVTLASQVGVIVETLEAQEENGEVFKVDPKLEHSQEDSSTITNYQDLSLKDNAGISRVNDTIPHRYFMKFDYLVLAPGCTCWNNFPITKLSHNEIKFVNPYDANSLIESHSIIEQLSETEEICVLGGGYVAVEVAGFLAEKYRDKKITIIQRSHQLMKPSRDAHNAVMDIFKNTLTNVKVMLNSEIISQNGPKTFIVKTRISGEESNETQVNCSVCFICTGMRPQVGFLKDFFSASLDSNEFICVNSHMQVAVRDNTLTTSNSSYYDHIFAIGDATNVKETKLASHAHKHAKTAYTVLPQVAQSIPSSQLATYTPRGYDRPQTVIIGPNHGLWVKGSTLLLNSSVVAYFKERSQAMKGRWMAGGRAQQEENEGMEENVMRK</sequence>
<evidence type="ECO:0000256" key="2">
    <source>
        <dbReference type="ARBA" id="ARBA00022630"/>
    </source>
</evidence>
<evidence type="ECO:0000256" key="5">
    <source>
        <dbReference type="SAM" id="MobiDB-lite"/>
    </source>
</evidence>
<dbReference type="EMBL" id="PYSW02000040">
    <property type="protein sequence ID" value="KAG2375060.1"/>
    <property type="molecule type" value="Genomic_DNA"/>
</dbReference>
<dbReference type="GO" id="GO:0005737">
    <property type="term" value="C:cytoplasm"/>
    <property type="evidence" value="ECO:0007669"/>
    <property type="project" value="TreeGrafter"/>
</dbReference>
<dbReference type="GO" id="GO:0004174">
    <property type="term" value="F:electron-transferring-flavoprotein dehydrogenase activity"/>
    <property type="evidence" value="ECO:0007669"/>
    <property type="project" value="TreeGrafter"/>
</dbReference>
<protein>
    <recommendedName>
        <fullName evidence="6">FAD/NAD(P)-binding domain-containing protein</fullName>
    </recommendedName>
</protein>
<dbReference type="PRINTS" id="PR00411">
    <property type="entry name" value="PNDRDTASEI"/>
</dbReference>
<proteinExistence type="inferred from homology"/>
<evidence type="ECO:0000313" key="7">
    <source>
        <dbReference type="EMBL" id="KAG2375060.1"/>
    </source>
</evidence>
<evidence type="ECO:0000259" key="6">
    <source>
        <dbReference type="Pfam" id="PF07992"/>
    </source>
</evidence>
<keyword evidence="4" id="KW-0560">Oxidoreductase</keyword>
<evidence type="ECO:0000256" key="3">
    <source>
        <dbReference type="ARBA" id="ARBA00022827"/>
    </source>
</evidence>
<dbReference type="Pfam" id="PF07992">
    <property type="entry name" value="Pyr_redox_2"/>
    <property type="match status" value="1"/>
</dbReference>